<dbReference type="EMBL" id="LR798311">
    <property type="protein sequence ID" value="CAB5223056.1"/>
    <property type="molecule type" value="Genomic_DNA"/>
</dbReference>
<proteinExistence type="predicted"/>
<name>A0A6J7WYH5_9CAUD</name>
<accession>A0A6J7WYH5</accession>
<reference evidence="1" key="1">
    <citation type="submission" date="2020-05" db="EMBL/GenBank/DDBJ databases">
        <authorList>
            <person name="Chiriac C."/>
            <person name="Salcher M."/>
            <person name="Ghai R."/>
            <person name="Kavagutti S V."/>
        </authorList>
    </citation>
    <scope>NUCLEOTIDE SEQUENCE</scope>
</reference>
<sequence length="185" mass="18580">MSVIINGSAGVTTNSGAVYDSLQRGTVNAGGTNPFPISAGPATVDFTSIPPWVKRITIMFSGVSVSSTSYLLVQIGSGSVDATNYVSYASRSGNSGTTAGQTSTAGFIADTGGGGGNLSYGTMTLTNISANVWVESHTLGINAGANFAGSGGGTKTLSGTLDRVRITTVSGTDLFDLGSINIIYE</sequence>
<gene>
    <name evidence="1" type="ORF">UFOVP370_52</name>
</gene>
<evidence type="ECO:0000313" key="1">
    <source>
        <dbReference type="EMBL" id="CAB5223056.1"/>
    </source>
</evidence>
<organism evidence="1">
    <name type="scientific">uncultured Caudovirales phage</name>
    <dbReference type="NCBI Taxonomy" id="2100421"/>
    <lineage>
        <taxon>Viruses</taxon>
        <taxon>Duplodnaviria</taxon>
        <taxon>Heunggongvirae</taxon>
        <taxon>Uroviricota</taxon>
        <taxon>Caudoviricetes</taxon>
        <taxon>Peduoviridae</taxon>
        <taxon>Maltschvirus</taxon>
        <taxon>Maltschvirus maltsch</taxon>
    </lineage>
</organism>
<protein>
    <submittedName>
        <fullName evidence="1">Uncharacterized protein</fullName>
    </submittedName>
</protein>